<sequence>MNENILLEAKAHAADCYPNESCGLVIQTGRKLKYVRVPNDHADPRNHFTILAANMECARKYGEIVRVIHSHPDCPAATISDLDEATMNEIEIPFGILNYPFTEYNEYMPFAVPLLGRPFVLGSQDCYGLIMDWHKQFDIHLTDFRLPYPWWEDENGPNLYVDNFRDVGFELVDVPQPGDMVVMTIQSSKPNHAGILLPDGQLLHHLYGQLSCRDFFGAYFRERVSLVEGRPFICRHRDLPEDIKTWL</sequence>
<keyword evidence="7" id="KW-0482">Metalloprotease</keyword>
<evidence type="ECO:0000256" key="6">
    <source>
        <dbReference type="ARBA" id="ARBA00022833"/>
    </source>
</evidence>
<dbReference type="GO" id="GO:0008270">
    <property type="term" value="F:zinc ion binding"/>
    <property type="evidence" value="ECO:0007669"/>
    <property type="project" value="TreeGrafter"/>
</dbReference>
<dbReference type="SUPFAM" id="SSF102712">
    <property type="entry name" value="JAB1/MPN domain"/>
    <property type="match status" value="1"/>
</dbReference>
<dbReference type="GO" id="GO:0008235">
    <property type="term" value="F:metalloexopeptidase activity"/>
    <property type="evidence" value="ECO:0007669"/>
    <property type="project" value="TreeGrafter"/>
</dbReference>
<evidence type="ECO:0000256" key="1">
    <source>
        <dbReference type="ARBA" id="ARBA00007074"/>
    </source>
</evidence>
<proteinExistence type="inferred from homology"/>
<dbReference type="Gene3D" id="3.40.140.10">
    <property type="entry name" value="Cytidine Deaminase, domain 2"/>
    <property type="match status" value="1"/>
</dbReference>
<evidence type="ECO:0000256" key="5">
    <source>
        <dbReference type="ARBA" id="ARBA00022807"/>
    </source>
</evidence>
<keyword evidence="2" id="KW-0645">Protease</keyword>
<dbReference type="GO" id="GO:0001897">
    <property type="term" value="P:symbiont-mediated cytolysis of host cell"/>
    <property type="evidence" value="ECO:0007669"/>
    <property type="project" value="UniProtKB-ARBA"/>
</dbReference>
<feature type="domain" description="NlpC/P60" evidence="8">
    <location>
        <begin position="94"/>
        <end position="231"/>
    </location>
</feature>
<evidence type="ECO:0000256" key="2">
    <source>
        <dbReference type="ARBA" id="ARBA00022670"/>
    </source>
</evidence>
<evidence type="ECO:0000313" key="9">
    <source>
        <dbReference type="EMBL" id="AXH50963.1"/>
    </source>
</evidence>
<dbReference type="Pfam" id="PF00877">
    <property type="entry name" value="NLPC_P60"/>
    <property type="match status" value="1"/>
</dbReference>
<organism evidence="9 10">
    <name type="scientific">Serratia phage Scapp</name>
    <dbReference type="NCBI Taxonomy" id="2282409"/>
    <lineage>
        <taxon>Viruses</taxon>
        <taxon>Duplodnaviria</taxon>
        <taxon>Heunggongvirae</taxon>
        <taxon>Uroviricota</taxon>
        <taxon>Caudoviricetes</taxon>
        <taxon>Scappvirus</taxon>
        <taxon>Scappvirus scapp</taxon>
    </lineage>
</organism>
<keyword evidence="4" id="KW-0378">Hydrolase</keyword>
<dbReference type="Pfam" id="PF14464">
    <property type="entry name" value="Prok-JAB"/>
    <property type="match status" value="1"/>
</dbReference>
<gene>
    <name evidence="9" type="ORF">CPT_Scapp_034</name>
</gene>
<dbReference type="InterPro" id="IPR038765">
    <property type="entry name" value="Papain-like_cys_pep_sf"/>
</dbReference>
<name>A0A345L6R1_9CAUD</name>
<dbReference type="InterPro" id="IPR051929">
    <property type="entry name" value="VirAsm_ModProt"/>
</dbReference>
<comment type="similarity">
    <text evidence="1">Belongs to the peptidase C40 family.</text>
</comment>
<evidence type="ECO:0000256" key="7">
    <source>
        <dbReference type="ARBA" id="ARBA00023049"/>
    </source>
</evidence>
<dbReference type="SUPFAM" id="SSF54001">
    <property type="entry name" value="Cysteine proteinases"/>
    <property type="match status" value="1"/>
</dbReference>
<keyword evidence="3" id="KW-0479">Metal-binding</keyword>
<dbReference type="PANTHER" id="PTHR34858">
    <property type="entry name" value="CYSO-CYSTEINE PEPTIDASE"/>
    <property type="match status" value="1"/>
</dbReference>
<evidence type="ECO:0000313" key="10">
    <source>
        <dbReference type="Proteomes" id="UP000260583"/>
    </source>
</evidence>
<dbReference type="GO" id="GO:0008234">
    <property type="term" value="F:cysteine-type peptidase activity"/>
    <property type="evidence" value="ECO:0007669"/>
    <property type="project" value="UniProtKB-KW"/>
</dbReference>
<dbReference type="EMBL" id="MH553517">
    <property type="protein sequence ID" value="AXH50963.1"/>
    <property type="molecule type" value="Genomic_DNA"/>
</dbReference>
<protein>
    <submittedName>
        <fullName evidence="9">Putative minor tail protein</fullName>
    </submittedName>
</protein>
<keyword evidence="10" id="KW-1185">Reference proteome</keyword>
<evidence type="ECO:0000256" key="4">
    <source>
        <dbReference type="ARBA" id="ARBA00022801"/>
    </source>
</evidence>
<dbReference type="Gene3D" id="3.90.1720.10">
    <property type="entry name" value="endopeptidase domain like (from Nostoc punctiforme)"/>
    <property type="match status" value="1"/>
</dbReference>
<dbReference type="PROSITE" id="PS51935">
    <property type="entry name" value="NLPC_P60"/>
    <property type="match status" value="1"/>
</dbReference>
<dbReference type="InterPro" id="IPR000064">
    <property type="entry name" value="NLP_P60_dom"/>
</dbReference>
<evidence type="ECO:0000259" key="8">
    <source>
        <dbReference type="PROSITE" id="PS51935"/>
    </source>
</evidence>
<dbReference type="Proteomes" id="UP000260583">
    <property type="component" value="Segment"/>
</dbReference>
<dbReference type="GO" id="GO:0006508">
    <property type="term" value="P:proteolysis"/>
    <property type="evidence" value="ECO:0007669"/>
    <property type="project" value="UniProtKB-KW"/>
</dbReference>
<reference evidence="10" key="1">
    <citation type="submission" date="2018-06" db="EMBL/GenBank/DDBJ databases">
        <title>Complete genome of Serratia marcescens Siphophage Scapp.</title>
        <authorList>
            <person name="Koehler B.T."/>
            <person name="Bonasera R."/>
            <person name="Liu M."/>
            <person name="Kongari R."/>
        </authorList>
    </citation>
    <scope>NUCLEOTIDE SEQUENCE [LARGE SCALE GENOMIC DNA]</scope>
</reference>
<dbReference type="CDD" id="cd08073">
    <property type="entry name" value="MPN_NLPC_P60"/>
    <property type="match status" value="1"/>
</dbReference>
<keyword evidence="6" id="KW-0862">Zinc</keyword>
<keyword evidence="5" id="KW-0788">Thiol protease</keyword>
<dbReference type="InterPro" id="IPR028090">
    <property type="entry name" value="JAB_dom_prok"/>
</dbReference>
<dbReference type="PANTHER" id="PTHR34858:SF1">
    <property type="entry name" value="CYSO-CYSTEINE PEPTIDASE"/>
    <property type="match status" value="1"/>
</dbReference>
<evidence type="ECO:0000256" key="3">
    <source>
        <dbReference type="ARBA" id="ARBA00022723"/>
    </source>
</evidence>
<accession>A0A345L6R1</accession>